<feature type="transmembrane region" description="Helical" evidence="13">
    <location>
        <begin position="64"/>
        <end position="82"/>
    </location>
</feature>
<evidence type="ECO:0000256" key="13">
    <source>
        <dbReference type="SAM" id="Phobius"/>
    </source>
</evidence>
<dbReference type="GO" id="GO:0016020">
    <property type="term" value="C:membrane"/>
    <property type="evidence" value="ECO:0007669"/>
    <property type="project" value="UniProtKB-SubCell"/>
</dbReference>
<evidence type="ECO:0000256" key="8">
    <source>
        <dbReference type="ARBA" id="ARBA00022989"/>
    </source>
</evidence>
<dbReference type="Pfam" id="PF00507">
    <property type="entry name" value="Oxidored_q4"/>
    <property type="match status" value="1"/>
</dbReference>
<feature type="transmembrane region" description="Helical" evidence="13">
    <location>
        <begin position="39"/>
        <end position="57"/>
    </location>
</feature>
<evidence type="ECO:0000256" key="9">
    <source>
        <dbReference type="ARBA" id="ARBA00023136"/>
    </source>
</evidence>
<evidence type="ECO:0000313" key="16">
    <source>
        <dbReference type="EMBL" id="KNE88816.1"/>
    </source>
</evidence>
<evidence type="ECO:0000259" key="15">
    <source>
        <dbReference type="Pfam" id="PF00361"/>
    </source>
</evidence>
<evidence type="ECO:0000256" key="2">
    <source>
        <dbReference type="ARBA" id="ARBA00007012"/>
    </source>
</evidence>
<dbReference type="AlphaFoldDB" id="A0A0L0UPF3"/>
<evidence type="ECO:0000313" key="17">
    <source>
        <dbReference type="Proteomes" id="UP000054564"/>
    </source>
</evidence>
<feature type="transmembrane region" description="Helical" evidence="13">
    <location>
        <begin position="145"/>
        <end position="168"/>
    </location>
</feature>
<sequence>MPKISIFVFLLELQSGLGLNGSSLTLMMNGVPFDVWKNLLLVSSLLSLIIGTVVGLAQYRIKRLLAYSTISHVGFLLLALAINSEESIESFLFYLVQYSITNLNAFLIILAFGYVLHSNVSRSDGNGTDIQFISDMAGQFRANPLLGLSLTLCLFSMAGVPPLIGFFGKQMVLYSATHSGYYFLSIVAIIVSVISASYYLKIVRVIHFDSADVDTVPILVAILLVLNVLLAAHRPDTEKVTAYECGFSPIYGQTRAPFSIQYYLVGILFLIFDLEILLLYPVAVTLYNVSTYGFWVAMIFFTVLTLGFVYELGKGALYFTDQRSAISQPTIERPQ</sequence>
<dbReference type="InterPro" id="IPR001750">
    <property type="entry name" value="ND/Mrp_TM"/>
</dbReference>
<evidence type="ECO:0000256" key="12">
    <source>
        <dbReference type="ARBA" id="ARBA00049551"/>
    </source>
</evidence>
<name>A0A0L0UPF3_9BASI</name>
<evidence type="ECO:0000256" key="10">
    <source>
        <dbReference type="ARBA" id="ARBA00031028"/>
    </source>
</evidence>
<dbReference type="Gene3D" id="1.20.58.1610">
    <property type="entry name" value="NADH:ubiquinone/plastoquinone oxidoreductase, chain 3"/>
    <property type="match status" value="1"/>
</dbReference>
<dbReference type="STRING" id="1165861.A0A0L0UPF3"/>
<keyword evidence="14" id="KW-0732">Signal</keyword>
<feature type="domain" description="NADH:quinone oxidoreductase/Mrp antiporter transmembrane" evidence="15">
    <location>
        <begin position="31"/>
        <end position="195"/>
    </location>
</feature>
<dbReference type="EMBL" id="AJIL01000846">
    <property type="protein sequence ID" value="KNE88816.1"/>
    <property type="molecule type" value="Genomic_DNA"/>
</dbReference>
<proteinExistence type="inferred from homology"/>
<evidence type="ECO:0000256" key="5">
    <source>
        <dbReference type="ARBA" id="ARBA00021008"/>
    </source>
</evidence>
<evidence type="ECO:0000256" key="3">
    <source>
        <dbReference type="ARBA" id="ARBA00008472"/>
    </source>
</evidence>
<comment type="similarity">
    <text evidence="3">Belongs to the complex I subunit 3 family.</text>
</comment>
<dbReference type="Proteomes" id="UP000054564">
    <property type="component" value="Unassembled WGS sequence"/>
</dbReference>
<comment type="similarity">
    <text evidence="2">Belongs to the complex I subunit 2 family.</text>
</comment>
<accession>A0A0L0UPF3</accession>
<feature type="chain" id="PRO_5005548898" description="NADH-ubiquinone oxidoreductase chain 2" evidence="14">
    <location>
        <begin position="19"/>
        <end position="335"/>
    </location>
</feature>
<feature type="transmembrane region" description="Helical" evidence="13">
    <location>
        <begin position="212"/>
        <end position="232"/>
    </location>
</feature>
<keyword evidence="7 13" id="KW-0812">Transmembrane</keyword>
<comment type="subcellular location">
    <subcellularLocation>
        <location evidence="1">Membrane</location>
        <topology evidence="1">Multi-pass membrane protein</topology>
    </subcellularLocation>
</comment>
<evidence type="ECO:0000256" key="14">
    <source>
        <dbReference type="SAM" id="SignalP"/>
    </source>
</evidence>
<evidence type="ECO:0000256" key="11">
    <source>
        <dbReference type="ARBA" id="ARBA00031029"/>
    </source>
</evidence>
<dbReference type="PANTHER" id="PTHR22773">
    <property type="entry name" value="NADH DEHYDROGENASE"/>
    <property type="match status" value="1"/>
</dbReference>
<evidence type="ECO:0000256" key="1">
    <source>
        <dbReference type="ARBA" id="ARBA00004141"/>
    </source>
</evidence>
<keyword evidence="8 13" id="KW-1133">Transmembrane helix</keyword>
<keyword evidence="17" id="KW-1185">Reference proteome</keyword>
<feature type="transmembrane region" description="Helical" evidence="13">
    <location>
        <begin position="94"/>
        <end position="116"/>
    </location>
</feature>
<evidence type="ECO:0000256" key="4">
    <source>
        <dbReference type="ARBA" id="ARBA00021007"/>
    </source>
</evidence>
<gene>
    <name evidence="16" type="ORF">PSTG_17747</name>
</gene>
<evidence type="ECO:0000256" key="7">
    <source>
        <dbReference type="ARBA" id="ARBA00022692"/>
    </source>
</evidence>
<keyword evidence="6" id="KW-0813">Transport</keyword>
<feature type="transmembrane region" description="Helical" evidence="13">
    <location>
        <begin position="180"/>
        <end position="200"/>
    </location>
</feature>
<protein>
    <recommendedName>
        <fullName evidence="5">NADH-ubiquinone oxidoreductase chain 2</fullName>
    </recommendedName>
    <alternativeName>
        <fullName evidence="10">NADH dehydrogenase subunit 2</fullName>
    </alternativeName>
    <alternativeName>
        <fullName evidence="11">NADH dehydrogenase subunit 3</fullName>
    </alternativeName>
    <alternativeName>
        <fullName evidence="4">NADH-ubiquinone oxidoreductase chain 3</fullName>
    </alternativeName>
</protein>
<organism evidence="16 17">
    <name type="scientific">Puccinia striiformis f. sp. tritici PST-78</name>
    <dbReference type="NCBI Taxonomy" id="1165861"/>
    <lineage>
        <taxon>Eukaryota</taxon>
        <taxon>Fungi</taxon>
        <taxon>Dikarya</taxon>
        <taxon>Basidiomycota</taxon>
        <taxon>Pucciniomycotina</taxon>
        <taxon>Pucciniomycetes</taxon>
        <taxon>Pucciniales</taxon>
        <taxon>Pucciniaceae</taxon>
        <taxon>Puccinia</taxon>
    </lineage>
</organism>
<dbReference type="InterPro" id="IPR038430">
    <property type="entry name" value="NDAH_ubi_oxred_su3_sf"/>
</dbReference>
<feature type="signal peptide" evidence="14">
    <location>
        <begin position="1"/>
        <end position="18"/>
    </location>
</feature>
<dbReference type="Pfam" id="PF00361">
    <property type="entry name" value="Proton_antipo_M"/>
    <property type="match status" value="1"/>
</dbReference>
<dbReference type="GO" id="GO:0008137">
    <property type="term" value="F:NADH dehydrogenase (ubiquinone) activity"/>
    <property type="evidence" value="ECO:0007669"/>
    <property type="project" value="UniProtKB-EC"/>
</dbReference>
<comment type="caution">
    <text evidence="16">The sequence shown here is derived from an EMBL/GenBank/DDBJ whole genome shotgun (WGS) entry which is preliminary data.</text>
</comment>
<keyword evidence="9 13" id="KW-0472">Membrane</keyword>
<reference evidence="17" key="1">
    <citation type="submission" date="2014-03" db="EMBL/GenBank/DDBJ databases">
        <title>The Genome Sequence of Puccinia striiformis f. sp. tritici PST-78.</title>
        <authorList>
            <consortium name="The Broad Institute Genome Sequencing Platform"/>
            <person name="Cuomo C."/>
            <person name="Hulbert S."/>
            <person name="Chen X."/>
            <person name="Walker B."/>
            <person name="Young S.K."/>
            <person name="Zeng Q."/>
            <person name="Gargeya S."/>
            <person name="Fitzgerald M."/>
            <person name="Haas B."/>
            <person name="Abouelleil A."/>
            <person name="Alvarado L."/>
            <person name="Arachchi H.M."/>
            <person name="Berlin A.M."/>
            <person name="Chapman S.B."/>
            <person name="Goldberg J."/>
            <person name="Griggs A."/>
            <person name="Gujja S."/>
            <person name="Hansen M."/>
            <person name="Howarth C."/>
            <person name="Imamovic A."/>
            <person name="Larimer J."/>
            <person name="McCowan C."/>
            <person name="Montmayeur A."/>
            <person name="Murphy C."/>
            <person name="Neiman D."/>
            <person name="Pearson M."/>
            <person name="Priest M."/>
            <person name="Roberts A."/>
            <person name="Saif S."/>
            <person name="Shea T."/>
            <person name="Sisk P."/>
            <person name="Sykes S."/>
            <person name="Wortman J."/>
            <person name="Nusbaum C."/>
            <person name="Birren B."/>
        </authorList>
    </citation>
    <scope>NUCLEOTIDE SEQUENCE [LARGE SCALE GENOMIC DNA]</scope>
    <source>
        <strain evidence="17">race PST-78</strain>
    </source>
</reference>
<feature type="transmembrane region" description="Helical" evidence="13">
    <location>
        <begin position="292"/>
        <end position="310"/>
    </location>
</feature>
<feature type="transmembrane region" description="Helical" evidence="13">
    <location>
        <begin position="260"/>
        <end position="280"/>
    </location>
</feature>
<evidence type="ECO:0000256" key="6">
    <source>
        <dbReference type="ARBA" id="ARBA00022448"/>
    </source>
</evidence>
<dbReference type="InterPro" id="IPR000440">
    <property type="entry name" value="NADH_UbQ/plastoQ_OxRdtase_su3"/>
</dbReference>
<comment type="catalytic activity">
    <reaction evidence="12">
        <text>a ubiquinone + NADH + 5 H(+)(in) = a ubiquinol + NAD(+) + 4 H(+)(out)</text>
        <dbReference type="Rhea" id="RHEA:29091"/>
        <dbReference type="Rhea" id="RHEA-COMP:9565"/>
        <dbReference type="Rhea" id="RHEA-COMP:9566"/>
        <dbReference type="ChEBI" id="CHEBI:15378"/>
        <dbReference type="ChEBI" id="CHEBI:16389"/>
        <dbReference type="ChEBI" id="CHEBI:17976"/>
        <dbReference type="ChEBI" id="CHEBI:57540"/>
        <dbReference type="ChEBI" id="CHEBI:57945"/>
        <dbReference type="EC" id="7.1.1.2"/>
    </reaction>
</comment>